<dbReference type="InterPro" id="IPR000477">
    <property type="entry name" value="RT_dom"/>
</dbReference>
<feature type="domain" description="Reverse transcriptase" evidence="1">
    <location>
        <begin position="147"/>
        <end position="399"/>
    </location>
</feature>
<keyword evidence="2" id="KW-0548">Nucleotidyltransferase</keyword>
<dbReference type="SUPFAM" id="SSF56672">
    <property type="entry name" value="DNA/RNA polymerases"/>
    <property type="match status" value="1"/>
</dbReference>
<dbReference type="EMBL" id="BGZK01001541">
    <property type="protein sequence ID" value="GBP81972.1"/>
    <property type="molecule type" value="Genomic_DNA"/>
</dbReference>
<keyword evidence="3" id="KW-1185">Reference proteome</keyword>
<dbReference type="Pfam" id="PF00078">
    <property type="entry name" value="RVT_1"/>
    <property type="match status" value="1"/>
</dbReference>
<comment type="caution">
    <text evidence="2">The sequence shown here is derived from an EMBL/GenBank/DDBJ whole genome shotgun (WGS) entry which is preliminary data.</text>
</comment>
<dbReference type="AlphaFoldDB" id="A0A4C1Z3Y5"/>
<gene>
    <name evidence="2" type="ORF">EVAR_65577_1</name>
</gene>
<dbReference type="Proteomes" id="UP000299102">
    <property type="component" value="Unassembled WGS sequence"/>
</dbReference>
<dbReference type="PANTHER" id="PTHR19446">
    <property type="entry name" value="REVERSE TRANSCRIPTASES"/>
    <property type="match status" value="1"/>
</dbReference>
<evidence type="ECO:0000313" key="2">
    <source>
        <dbReference type="EMBL" id="GBP81972.1"/>
    </source>
</evidence>
<keyword evidence="2" id="KW-0808">Transferase</keyword>
<dbReference type="GO" id="GO:0003964">
    <property type="term" value="F:RNA-directed DNA polymerase activity"/>
    <property type="evidence" value="ECO:0007669"/>
    <property type="project" value="UniProtKB-KW"/>
</dbReference>
<keyword evidence="2" id="KW-0695">RNA-directed DNA polymerase</keyword>
<dbReference type="InterPro" id="IPR043502">
    <property type="entry name" value="DNA/RNA_pol_sf"/>
</dbReference>
<sequence length="523" mass="61102">MKNELKALYKLISKLINLDYKAYCTKIIKKHLNTTNSVKKAYKELRTHKSWIEELKDKTKNTQNRTEIMKLATNFYKKLYSVPNQYTYELPDINRIEARAIIDESEVIKGIKSLKAEKSPGPDGITNEVIKTGCEHLAKPLTLLFNQILNSSHTPRQWSESDIILLYKKGDPNNISNYRPISLLPSLYKLFSSIIEKKIKKSTEKYQPVEQAGFRRGFSTVDHIHSLEMLIEKYQEFKRPLYIVFIDYQKAFDSLFHSSIWETLLSQGVPLDYIKVIKNIYDNSTSRVKLETTEPPIQISKGVRQGDPLSPTIFIAVLETIIGKLNWEKVGININGRYLSHLRFADDIVLLSESTNQLQEMINTLHEESRKVGLEINLTKTNIMTNHTEKPIYLENSSLTYANAYIYLSKQISFNQQNNELEVERRVNITWKKFWSLKEILKSDMTIRMKAKVMYTCLLPSLTYACQTWKFTRTVKNKITSCQRSMERCILKIKKIQKIRHTDIRQKTKVIDALSHSQKLKWR</sequence>
<accession>A0A4C1Z3Y5</accession>
<name>A0A4C1Z3Y5_EUMVA</name>
<dbReference type="Gene3D" id="3.30.70.270">
    <property type="match status" value="1"/>
</dbReference>
<dbReference type="InterPro" id="IPR043128">
    <property type="entry name" value="Rev_trsase/Diguanyl_cyclase"/>
</dbReference>
<dbReference type="CDD" id="cd01650">
    <property type="entry name" value="RT_nLTR_like"/>
    <property type="match status" value="1"/>
</dbReference>
<evidence type="ECO:0000313" key="3">
    <source>
        <dbReference type="Proteomes" id="UP000299102"/>
    </source>
</evidence>
<protein>
    <submittedName>
        <fullName evidence="2">LINE-1 reverse transcriptase homolog</fullName>
    </submittedName>
</protein>
<dbReference type="PROSITE" id="PS50878">
    <property type="entry name" value="RT_POL"/>
    <property type="match status" value="1"/>
</dbReference>
<proteinExistence type="predicted"/>
<dbReference type="OrthoDB" id="410104at2759"/>
<reference evidence="2 3" key="1">
    <citation type="journal article" date="2019" name="Commun. Biol.">
        <title>The bagworm genome reveals a unique fibroin gene that provides high tensile strength.</title>
        <authorList>
            <person name="Kono N."/>
            <person name="Nakamura H."/>
            <person name="Ohtoshi R."/>
            <person name="Tomita M."/>
            <person name="Numata K."/>
            <person name="Arakawa K."/>
        </authorList>
    </citation>
    <scope>NUCLEOTIDE SEQUENCE [LARGE SCALE GENOMIC DNA]</scope>
</reference>
<organism evidence="2 3">
    <name type="scientific">Eumeta variegata</name>
    <name type="common">Bagworm moth</name>
    <name type="synonym">Eumeta japonica</name>
    <dbReference type="NCBI Taxonomy" id="151549"/>
    <lineage>
        <taxon>Eukaryota</taxon>
        <taxon>Metazoa</taxon>
        <taxon>Ecdysozoa</taxon>
        <taxon>Arthropoda</taxon>
        <taxon>Hexapoda</taxon>
        <taxon>Insecta</taxon>
        <taxon>Pterygota</taxon>
        <taxon>Neoptera</taxon>
        <taxon>Endopterygota</taxon>
        <taxon>Lepidoptera</taxon>
        <taxon>Glossata</taxon>
        <taxon>Ditrysia</taxon>
        <taxon>Tineoidea</taxon>
        <taxon>Psychidae</taxon>
        <taxon>Oiketicinae</taxon>
        <taxon>Eumeta</taxon>
    </lineage>
</organism>
<evidence type="ECO:0000259" key="1">
    <source>
        <dbReference type="PROSITE" id="PS50878"/>
    </source>
</evidence>